<accession>A0A180GPD2</accession>
<evidence type="ECO:0000313" key="5">
    <source>
        <dbReference type="Proteomes" id="UP000005240"/>
    </source>
</evidence>
<evidence type="ECO:0000313" key="4">
    <source>
        <dbReference type="EnsemblFungi" id="PTTG_26931-t43_1-p1"/>
    </source>
</evidence>
<keyword evidence="2" id="KW-0812">Transmembrane</keyword>
<dbReference type="EMBL" id="ADAS02000038">
    <property type="protein sequence ID" value="OAV94580.1"/>
    <property type="molecule type" value="Genomic_DNA"/>
</dbReference>
<dbReference type="AlphaFoldDB" id="A0A180GPD2"/>
<gene>
    <name evidence="3" type="ORF">PTTG_26931</name>
</gene>
<dbReference type="Proteomes" id="UP000005240">
    <property type="component" value="Unassembled WGS sequence"/>
</dbReference>
<protein>
    <submittedName>
        <fullName evidence="3 4">Uncharacterized protein</fullName>
    </submittedName>
</protein>
<keyword evidence="2" id="KW-0472">Membrane</keyword>
<feature type="transmembrane region" description="Helical" evidence="2">
    <location>
        <begin position="74"/>
        <end position="96"/>
    </location>
</feature>
<sequence>MTYPSASLAFSSNSAAPTLAPQKPSQTHSEAVNPPLTTINYVTTIEKTVVLQSPTGVAQAASAAAYAKVNPGTWVPLLVFVTILLCGAIVFGWITIKRWRANGFRILSSRKFRKHQRQEDGVLVLNSISSVRATGESFDLNNFAIKNRAAPSIPVEGQNLRCEKFPIKDRPTPPILVEERQGPRCKNAPGITRPAPTLTVEEQNQRCEKVERTLLILEGKAKRPPPSPLKPLPPGIV</sequence>
<organism evidence="3">
    <name type="scientific">Puccinia triticina (isolate 1-1 / race 1 (BBBD))</name>
    <name type="common">Brown leaf rust fungus</name>
    <dbReference type="NCBI Taxonomy" id="630390"/>
    <lineage>
        <taxon>Eukaryota</taxon>
        <taxon>Fungi</taxon>
        <taxon>Dikarya</taxon>
        <taxon>Basidiomycota</taxon>
        <taxon>Pucciniomycotina</taxon>
        <taxon>Pucciniomycetes</taxon>
        <taxon>Pucciniales</taxon>
        <taxon>Pucciniaceae</taxon>
        <taxon>Puccinia</taxon>
    </lineage>
</organism>
<evidence type="ECO:0000256" key="2">
    <source>
        <dbReference type="SAM" id="Phobius"/>
    </source>
</evidence>
<reference evidence="3" key="1">
    <citation type="submission" date="2009-11" db="EMBL/GenBank/DDBJ databases">
        <authorList>
            <consortium name="The Broad Institute Genome Sequencing Platform"/>
            <person name="Ward D."/>
            <person name="Feldgarden M."/>
            <person name="Earl A."/>
            <person name="Young S.K."/>
            <person name="Zeng Q."/>
            <person name="Koehrsen M."/>
            <person name="Alvarado L."/>
            <person name="Berlin A."/>
            <person name="Bochicchio J."/>
            <person name="Borenstein D."/>
            <person name="Chapman S.B."/>
            <person name="Chen Z."/>
            <person name="Engels R."/>
            <person name="Freedman E."/>
            <person name="Gellesch M."/>
            <person name="Goldberg J."/>
            <person name="Griggs A."/>
            <person name="Gujja S."/>
            <person name="Heilman E."/>
            <person name="Heiman D."/>
            <person name="Hepburn T."/>
            <person name="Howarth C."/>
            <person name="Jen D."/>
            <person name="Larson L."/>
            <person name="Lewis B."/>
            <person name="Mehta T."/>
            <person name="Park D."/>
            <person name="Pearson M."/>
            <person name="Roberts A."/>
            <person name="Saif S."/>
            <person name="Shea T."/>
            <person name="Shenoy N."/>
            <person name="Sisk P."/>
            <person name="Stolte C."/>
            <person name="Sykes S."/>
            <person name="Thomson T."/>
            <person name="Walk T."/>
            <person name="White J."/>
            <person name="Yandava C."/>
            <person name="Izard J."/>
            <person name="Baranova O.V."/>
            <person name="Blanton J.M."/>
            <person name="Tanner A.C."/>
            <person name="Dewhirst F.E."/>
            <person name="Haas B."/>
            <person name="Nusbaum C."/>
            <person name="Birren B."/>
        </authorList>
    </citation>
    <scope>NUCLEOTIDE SEQUENCE [LARGE SCALE GENOMIC DNA]</scope>
    <source>
        <strain evidence="3">1-1 BBBD Race 1</strain>
    </source>
</reference>
<reference evidence="3" key="2">
    <citation type="submission" date="2016-05" db="EMBL/GenBank/DDBJ databases">
        <title>Comparative analysis highlights variable genome content of wheat rusts and divergence of the mating loci.</title>
        <authorList>
            <person name="Cuomo C.A."/>
            <person name="Bakkeren G."/>
            <person name="Szabo L."/>
            <person name="Khalil H."/>
            <person name="Joly D."/>
            <person name="Goldberg J."/>
            <person name="Young S."/>
            <person name="Zeng Q."/>
            <person name="Fellers J."/>
        </authorList>
    </citation>
    <scope>NUCLEOTIDE SEQUENCE [LARGE SCALE GENOMIC DNA]</scope>
    <source>
        <strain evidence="3">1-1 BBBD Race 1</strain>
    </source>
</reference>
<dbReference type="VEuPathDB" id="FungiDB:PTTG_26931"/>
<evidence type="ECO:0000313" key="3">
    <source>
        <dbReference type="EMBL" id="OAV94580.1"/>
    </source>
</evidence>
<reference evidence="4 5" key="3">
    <citation type="journal article" date="2017" name="G3 (Bethesda)">
        <title>Comparative analysis highlights variable genome content of wheat rusts and divergence of the mating loci.</title>
        <authorList>
            <person name="Cuomo C.A."/>
            <person name="Bakkeren G."/>
            <person name="Khalil H.B."/>
            <person name="Panwar V."/>
            <person name="Joly D."/>
            <person name="Linning R."/>
            <person name="Sakthikumar S."/>
            <person name="Song X."/>
            <person name="Adiconis X."/>
            <person name="Fan L."/>
            <person name="Goldberg J.M."/>
            <person name="Levin J.Z."/>
            <person name="Young S."/>
            <person name="Zeng Q."/>
            <person name="Anikster Y."/>
            <person name="Bruce M."/>
            <person name="Wang M."/>
            <person name="Yin C."/>
            <person name="McCallum B."/>
            <person name="Szabo L.J."/>
            <person name="Hulbert S."/>
            <person name="Chen X."/>
            <person name="Fellers J.P."/>
        </authorList>
    </citation>
    <scope>NUCLEOTIDE SEQUENCE</scope>
    <source>
        <strain evidence="5">Isolate 1-1 / race 1 (BBBD)</strain>
        <strain evidence="4">isolate 1-1 / race 1 (BBBD)</strain>
    </source>
</reference>
<evidence type="ECO:0000256" key="1">
    <source>
        <dbReference type="SAM" id="MobiDB-lite"/>
    </source>
</evidence>
<reference evidence="4" key="4">
    <citation type="submission" date="2025-05" db="UniProtKB">
        <authorList>
            <consortium name="EnsemblFungi"/>
        </authorList>
    </citation>
    <scope>IDENTIFICATION</scope>
    <source>
        <strain evidence="4">isolate 1-1 / race 1 (BBBD)</strain>
    </source>
</reference>
<name>A0A180GPD2_PUCT1</name>
<dbReference type="OrthoDB" id="2502345at2759"/>
<dbReference type="EnsemblFungi" id="PTTG_26931-t43_1">
    <property type="protein sequence ID" value="PTTG_26931-t43_1-p1"/>
    <property type="gene ID" value="PTTG_26931"/>
</dbReference>
<feature type="compositionally biased region" description="Pro residues" evidence="1">
    <location>
        <begin position="224"/>
        <end position="237"/>
    </location>
</feature>
<proteinExistence type="predicted"/>
<keyword evidence="2" id="KW-1133">Transmembrane helix</keyword>
<keyword evidence="5" id="KW-1185">Reference proteome</keyword>
<feature type="region of interest" description="Disordered" evidence="1">
    <location>
        <begin position="218"/>
        <end position="237"/>
    </location>
</feature>